<dbReference type="GO" id="GO:0009055">
    <property type="term" value="F:electron transfer activity"/>
    <property type="evidence" value="ECO:0007669"/>
    <property type="project" value="InterPro"/>
</dbReference>
<dbReference type="InterPro" id="IPR000170">
    <property type="entry name" value="High_potential_FeS_prot"/>
</dbReference>
<dbReference type="PROSITE" id="PS51318">
    <property type="entry name" value="TAT"/>
    <property type="match status" value="1"/>
</dbReference>
<keyword evidence="4 7" id="KW-0249">Electron transport</keyword>
<keyword evidence="1 7" id="KW-0813">Transport</keyword>
<sequence length="96" mass="10324">MQRNKHGDPARRGFLKFAATVPGIAAALPFLLRAGEAVAQKMSKKAAKYQPNPKDGQRCDNCQFWIPPEGDGPGGCKVVEGEIAPEAWCVLYAPKG</sequence>
<dbReference type="RefSeq" id="WP_114583906.1">
    <property type="nucleotide sequence ID" value="NZ_QPMH01000039.1"/>
</dbReference>
<dbReference type="PROSITE" id="PS51373">
    <property type="entry name" value="HIPIP"/>
    <property type="match status" value="1"/>
</dbReference>
<comment type="similarity">
    <text evidence="7">Belongs to the high-potential iron-sulfur protein (HiPIP) family.</text>
</comment>
<keyword evidence="2 7" id="KW-0004">4Fe-4S</keyword>
<evidence type="ECO:0000256" key="3">
    <source>
        <dbReference type="ARBA" id="ARBA00022723"/>
    </source>
</evidence>
<dbReference type="EMBL" id="QPMH01000039">
    <property type="protein sequence ID" value="RDD60168.1"/>
    <property type="molecule type" value="Genomic_DNA"/>
</dbReference>
<name>A0A369T4K2_9PROT</name>
<dbReference type="Proteomes" id="UP000253941">
    <property type="component" value="Unassembled WGS sequence"/>
</dbReference>
<evidence type="ECO:0000256" key="5">
    <source>
        <dbReference type="ARBA" id="ARBA00023004"/>
    </source>
</evidence>
<dbReference type="Pfam" id="PF01355">
    <property type="entry name" value="HIPIP"/>
    <property type="match status" value="1"/>
</dbReference>
<dbReference type="InterPro" id="IPR036369">
    <property type="entry name" value="HIPIP_sf"/>
</dbReference>
<dbReference type="SUPFAM" id="SSF57652">
    <property type="entry name" value="HIPIP (high potential iron protein)"/>
    <property type="match status" value="1"/>
</dbReference>
<evidence type="ECO:0000259" key="8">
    <source>
        <dbReference type="PROSITE" id="PS51373"/>
    </source>
</evidence>
<evidence type="ECO:0000256" key="7">
    <source>
        <dbReference type="RuleBase" id="RU000620"/>
    </source>
</evidence>
<dbReference type="AlphaFoldDB" id="A0A369T4K2"/>
<comment type="function">
    <text evidence="7">Specific class of high-redox-potential 4Fe-4S ferredoxins. Functions in anaerobic electron transport in most purple and in some other photosynthetic bacteria and in at least one genus (Paracoccus) of halophilic, denitrifying bacteria.</text>
</comment>
<feature type="domain" description="High potential iron-sulfur proteins family profile" evidence="8">
    <location>
        <begin position="24"/>
        <end position="96"/>
    </location>
</feature>
<dbReference type="GO" id="GO:0051539">
    <property type="term" value="F:4 iron, 4 sulfur cluster binding"/>
    <property type="evidence" value="ECO:0007669"/>
    <property type="project" value="UniProtKB-KW"/>
</dbReference>
<dbReference type="GO" id="GO:0046872">
    <property type="term" value="F:metal ion binding"/>
    <property type="evidence" value="ECO:0007669"/>
    <property type="project" value="UniProtKB-KW"/>
</dbReference>
<accession>A0A369T4K2</accession>
<comment type="caution">
    <text evidence="9">The sequence shown here is derived from an EMBL/GenBank/DDBJ whole genome shotgun (WGS) entry which is preliminary data.</text>
</comment>
<proteinExistence type="inferred from homology"/>
<evidence type="ECO:0000313" key="9">
    <source>
        <dbReference type="EMBL" id="RDD60168.1"/>
    </source>
</evidence>
<comment type="subunit">
    <text evidence="7">Homodimer.</text>
</comment>
<dbReference type="Gene3D" id="4.10.490.10">
    <property type="entry name" value="High potential iron-sulphur protein"/>
    <property type="match status" value="1"/>
</dbReference>
<evidence type="ECO:0000256" key="1">
    <source>
        <dbReference type="ARBA" id="ARBA00022448"/>
    </source>
</evidence>
<gene>
    <name evidence="9" type="ORF">DRB17_19525</name>
</gene>
<dbReference type="InterPro" id="IPR006311">
    <property type="entry name" value="TAT_signal"/>
</dbReference>
<reference evidence="9 10" key="1">
    <citation type="submission" date="2018-07" db="EMBL/GenBank/DDBJ databases">
        <title>Venubactetium sediminum gen. nov., sp. nov., isolated from a marine solar saltern.</title>
        <authorList>
            <person name="Wang S."/>
        </authorList>
    </citation>
    <scope>NUCLEOTIDE SEQUENCE [LARGE SCALE GENOMIC DNA]</scope>
    <source>
        <strain evidence="9 10">WD2A32</strain>
    </source>
</reference>
<protein>
    <recommendedName>
        <fullName evidence="7">High-potential iron-sulfur protein</fullName>
        <shortName evidence="7">HiPIP</shortName>
    </recommendedName>
</protein>
<keyword evidence="3 7" id="KW-0479">Metal-binding</keyword>
<organism evidence="9 10">
    <name type="scientific">Ferruginivarius sediminum</name>
    <dbReference type="NCBI Taxonomy" id="2661937"/>
    <lineage>
        <taxon>Bacteria</taxon>
        <taxon>Pseudomonadati</taxon>
        <taxon>Pseudomonadota</taxon>
        <taxon>Alphaproteobacteria</taxon>
        <taxon>Rhodospirillales</taxon>
        <taxon>Rhodospirillaceae</taxon>
        <taxon>Ferruginivarius</taxon>
    </lineage>
</organism>
<evidence type="ECO:0000256" key="6">
    <source>
        <dbReference type="ARBA" id="ARBA00023014"/>
    </source>
</evidence>
<dbReference type="GO" id="GO:0019646">
    <property type="term" value="P:aerobic electron transport chain"/>
    <property type="evidence" value="ECO:0007669"/>
    <property type="project" value="InterPro"/>
</dbReference>
<keyword evidence="10" id="KW-1185">Reference proteome</keyword>
<evidence type="ECO:0000313" key="10">
    <source>
        <dbReference type="Proteomes" id="UP000253941"/>
    </source>
</evidence>
<evidence type="ECO:0000256" key="2">
    <source>
        <dbReference type="ARBA" id="ARBA00022485"/>
    </source>
</evidence>
<evidence type="ECO:0000256" key="4">
    <source>
        <dbReference type="ARBA" id="ARBA00022982"/>
    </source>
</evidence>
<keyword evidence="5 7" id="KW-0408">Iron</keyword>
<keyword evidence="6 7" id="KW-0411">Iron-sulfur</keyword>